<dbReference type="SUPFAM" id="SSF51735">
    <property type="entry name" value="NAD(P)-binding Rossmann-fold domains"/>
    <property type="match status" value="1"/>
</dbReference>
<accession>A0A194X9Y3</accession>
<evidence type="ECO:0000256" key="1">
    <source>
        <dbReference type="ARBA" id="ARBA00006484"/>
    </source>
</evidence>
<evidence type="ECO:0000313" key="5">
    <source>
        <dbReference type="EMBL" id="KUJ16582.1"/>
    </source>
</evidence>
<dbReference type="InterPro" id="IPR002347">
    <property type="entry name" value="SDR_fam"/>
</dbReference>
<name>A0A194X9Y3_MOLSC</name>
<dbReference type="Pfam" id="PF00106">
    <property type="entry name" value="adh_short"/>
    <property type="match status" value="1"/>
</dbReference>
<evidence type="ECO:0000256" key="3">
    <source>
        <dbReference type="ARBA" id="ARBA00023002"/>
    </source>
</evidence>
<protein>
    <submittedName>
        <fullName evidence="5">NAD(P)-binding protein</fullName>
    </submittedName>
</protein>
<dbReference type="KEGG" id="psco:LY89DRAFT_707762"/>
<evidence type="ECO:0000256" key="4">
    <source>
        <dbReference type="RuleBase" id="RU000363"/>
    </source>
</evidence>
<evidence type="ECO:0000313" key="6">
    <source>
        <dbReference type="Proteomes" id="UP000070700"/>
    </source>
</evidence>
<dbReference type="EMBL" id="KQ947416">
    <property type="protein sequence ID" value="KUJ16582.1"/>
    <property type="molecule type" value="Genomic_DNA"/>
</dbReference>
<reference evidence="5 6" key="1">
    <citation type="submission" date="2015-10" db="EMBL/GenBank/DDBJ databases">
        <title>Full genome of DAOMC 229536 Phialocephala scopiformis, a fungal endophyte of spruce producing the potent anti-insectan compound rugulosin.</title>
        <authorList>
            <consortium name="DOE Joint Genome Institute"/>
            <person name="Walker A.K."/>
            <person name="Frasz S.L."/>
            <person name="Seifert K.A."/>
            <person name="Miller J.D."/>
            <person name="Mondo S.J."/>
            <person name="Labutti K."/>
            <person name="Lipzen A."/>
            <person name="Dockter R."/>
            <person name="Kennedy M."/>
            <person name="Grigoriev I.V."/>
            <person name="Spatafora J.W."/>
        </authorList>
    </citation>
    <scope>NUCLEOTIDE SEQUENCE [LARGE SCALE GENOMIC DNA]</scope>
    <source>
        <strain evidence="5 6">CBS 120377</strain>
    </source>
</reference>
<sequence length="251" mass="27203">MSSKIILTTGSNRGIGFSIVQALSLRSPQNTYILACRSPTSGQEAVKELQNLGVKANLDVIELDIINDETIINAAKYVESKYGRLDVLVNNAGIAQRPKSDSLHDIRENFATTFNANVSSILATITTFLPLLRKSQSPRVINVSSGRASITRSATGKLPPTAVVSYGVSKSALNALTVELQRAEDVNEGGKVEYFTINPGHCKTAFNGFKGAKDPLDGAEVVVQLVVSERGMWKKGAFWEFEEGGMREVPW</sequence>
<dbReference type="InterPro" id="IPR036291">
    <property type="entry name" value="NAD(P)-bd_dom_sf"/>
</dbReference>
<organism evidence="5 6">
    <name type="scientific">Mollisia scopiformis</name>
    <name type="common">Conifer needle endophyte fungus</name>
    <name type="synonym">Phialocephala scopiformis</name>
    <dbReference type="NCBI Taxonomy" id="149040"/>
    <lineage>
        <taxon>Eukaryota</taxon>
        <taxon>Fungi</taxon>
        <taxon>Dikarya</taxon>
        <taxon>Ascomycota</taxon>
        <taxon>Pezizomycotina</taxon>
        <taxon>Leotiomycetes</taxon>
        <taxon>Helotiales</taxon>
        <taxon>Mollisiaceae</taxon>
        <taxon>Mollisia</taxon>
    </lineage>
</organism>
<evidence type="ECO:0000256" key="2">
    <source>
        <dbReference type="ARBA" id="ARBA00022857"/>
    </source>
</evidence>
<dbReference type="GO" id="GO:0016491">
    <property type="term" value="F:oxidoreductase activity"/>
    <property type="evidence" value="ECO:0007669"/>
    <property type="project" value="UniProtKB-KW"/>
</dbReference>
<proteinExistence type="inferred from homology"/>
<dbReference type="Proteomes" id="UP000070700">
    <property type="component" value="Unassembled WGS sequence"/>
</dbReference>
<dbReference type="PROSITE" id="PS00061">
    <property type="entry name" value="ADH_SHORT"/>
    <property type="match status" value="1"/>
</dbReference>
<dbReference type="InterPro" id="IPR020904">
    <property type="entry name" value="Sc_DH/Rdtase_CS"/>
</dbReference>
<keyword evidence="6" id="KW-1185">Reference proteome</keyword>
<dbReference type="OrthoDB" id="1933717at2759"/>
<dbReference type="AlphaFoldDB" id="A0A194X9Y3"/>
<dbReference type="PRINTS" id="PR00081">
    <property type="entry name" value="GDHRDH"/>
</dbReference>
<dbReference type="PRINTS" id="PR00080">
    <property type="entry name" value="SDRFAMILY"/>
</dbReference>
<dbReference type="RefSeq" id="XP_018070937.1">
    <property type="nucleotide sequence ID" value="XM_018217636.1"/>
</dbReference>
<comment type="similarity">
    <text evidence="1 4">Belongs to the short-chain dehydrogenases/reductases (SDR) family.</text>
</comment>
<gene>
    <name evidence="5" type="ORF">LY89DRAFT_707762</name>
</gene>
<keyword evidence="2" id="KW-0521">NADP</keyword>
<dbReference type="InParanoid" id="A0A194X9Y3"/>
<dbReference type="Gene3D" id="3.40.50.720">
    <property type="entry name" value="NAD(P)-binding Rossmann-like Domain"/>
    <property type="match status" value="1"/>
</dbReference>
<dbReference type="PANTHER" id="PTHR43963">
    <property type="entry name" value="CARBONYL REDUCTASE 1-RELATED"/>
    <property type="match status" value="1"/>
</dbReference>
<dbReference type="PANTHER" id="PTHR43963:SF6">
    <property type="entry name" value="CHAIN DEHYDROGENASE FAMILY PROTEIN, PUTATIVE (AFU_ORTHOLOGUE AFUA_3G15350)-RELATED"/>
    <property type="match status" value="1"/>
</dbReference>
<dbReference type="GeneID" id="28827362"/>
<keyword evidence="3" id="KW-0560">Oxidoreductase</keyword>